<evidence type="ECO:0000259" key="1">
    <source>
        <dbReference type="SMART" id="SM00382"/>
    </source>
</evidence>
<dbReference type="SMART" id="SM00382">
    <property type="entry name" value="AAA"/>
    <property type="match status" value="1"/>
</dbReference>
<proteinExistence type="predicted"/>
<dbReference type="PANTHER" id="PTHR47642">
    <property type="entry name" value="ATP-DEPENDENT DNA HELICASE"/>
    <property type="match status" value="1"/>
</dbReference>
<dbReference type="HOGENOM" id="CLU_011470_0_0_11"/>
<dbReference type="CDD" id="cd18809">
    <property type="entry name" value="SF1_C_RecD"/>
    <property type="match status" value="1"/>
</dbReference>
<name>U1QPW0_9BIFI</name>
<protein>
    <recommendedName>
        <fullName evidence="1">AAA+ ATPase domain-containing protein</fullName>
    </recommendedName>
</protein>
<dbReference type="InterPro" id="IPR027417">
    <property type="entry name" value="P-loop_NTPase"/>
</dbReference>
<dbReference type="SUPFAM" id="SSF52540">
    <property type="entry name" value="P-loop containing nucleoside triphosphate hydrolases"/>
    <property type="match status" value="2"/>
</dbReference>
<dbReference type="InterPro" id="IPR003593">
    <property type="entry name" value="AAA+_ATPase"/>
</dbReference>
<dbReference type="GO" id="GO:0000723">
    <property type="term" value="P:telomere maintenance"/>
    <property type="evidence" value="ECO:0007669"/>
    <property type="project" value="InterPro"/>
</dbReference>
<feature type="domain" description="AAA+ ATPase" evidence="1">
    <location>
        <begin position="18"/>
        <end position="160"/>
    </location>
</feature>
<dbReference type="GO" id="GO:0006281">
    <property type="term" value="P:DNA repair"/>
    <property type="evidence" value="ECO:0007669"/>
    <property type="project" value="InterPro"/>
</dbReference>
<dbReference type="EMBL" id="AWSI01000043">
    <property type="protein sequence ID" value="ERH29555.1"/>
    <property type="molecule type" value="Genomic_DNA"/>
</dbReference>
<dbReference type="InterPro" id="IPR036420">
    <property type="entry name" value="BRCT_dom_sf"/>
</dbReference>
<dbReference type="PATRIC" id="fig|1321816.3.peg.1425"/>
<accession>U1QPW0</accession>
<evidence type="ECO:0000313" key="3">
    <source>
        <dbReference type="Proteomes" id="UP000016519"/>
    </source>
</evidence>
<reference evidence="2 3" key="1">
    <citation type="submission" date="2013-08" db="EMBL/GenBank/DDBJ databases">
        <authorList>
            <person name="Weinstock G."/>
            <person name="Sodergren E."/>
            <person name="Wylie T."/>
            <person name="Fulton L."/>
            <person name="Fulton R."/>
            <person name="Fronick C."/>
            <person name="O'Laughlin M."/>
            <person name="Godfrey J."/>
            <person name="Miner T."/>
            <person name="Herter B."/>
            <person name="Appelbaum E."/>
            <person name="Cordes M."/>
            <person name="Lek S."/>
            <person name="Wollam A."/>
            <person name="Pepin K.H."/>
            <person name="Palsikar V.B."/>
            <person name="Mitreva M."/>
            <person name="Wilson R.K."/>
        </authorList>
    </citation>
    <scope>NUCLEOTIDE SEQUENCE [LARGE SCALE GENOMIC DNA]</scope>
    <source>
        <strain evidence="2 3">F0580</strain>
    </source>
</reference>
<dbReference type="Gene3D" id="3.40.50.300">
    <property type="entry name" value="P-loop containing nucleotide triphosphate hydrolases"/>
    <property type="match status" value="2"/>
</dbReference>
<dbReference type="PANTHER" id="PTHR47642:SF7">
    <property type="entry name" value="ATP-DEPENDENT DNA HELICASE PIF1"/>
    <property type="match status" value="1"/>
</dbReference>
<dbReference type="Proteomes" id="UP000016519">
    <property type="component" value="Unassembled WGS sequence"/>
</dbReference>
<comment type="caution">
    <text evidence="2">The sequence shown here is derived from an EMBL/GenBank/DDBJ whole genome shotgun (WGS) entry which is preliminary data.</text>
</comment>
<keyword evidence="3" id="KW-1185">Reference proteome</keyword>
<organism evidence="2 3">
    <name type="scientific">Alloscardovia omnicolens F0580</name>
    <dbReference type="NCBI Taxonomy" id="1321816"/>
    <lineage>
        <taxon>Bacteria</taxon>
        <taxon>Bacillati</taxon>
        <taxon>Actinomycetota</taxon>
        <taxon>Actinomycetes</taxon>
        <taxon>Bifidobacteriales</taxon>
        <taxon>Bifidobacteriaceae</taxon>
        <taxon>Alloscardovia</taxon>
    </lineage>
</organism>
<dbReference type="CDD" id="cd18037">
    <property type="entry name" value="DEXSc_Pif1_like"/>
    <property type="match status" value="1"/>
</dbReference>
<gene>
    <name evidence="2" type="ORF">HMPREF9244_01618</name>
</gene>
<dbReference type="Gene3D" id="3.40.50.10190">
    <property type="entry name" value="BRCT domain"/>
    <property type="match status" value="1"/>
</dbReference>
<evidence type="ECO:0000313" key="2">
    <source>
        <dbReference type="EMBL" id="ERH29555.1"/>
    </source>
</evidence>
<dbReference type="GO" id="GO:0003678">
    <property type="term" value="F:DNA helicase activity"/>
    <property type="evidence" value="ECO:0007669"/>
    <property type="project" value="InterPro"/>
</dbReference>
<dbReference type="Pfam" id="PF05970">
    <property type="entry name" value="PIF1"/>
    <property type="match status" value="1"/>
</dbReference>
<dbReference type="InterPro" id="IPR010285">
    <property type="entry name" value="DNA_helicase_pif1-like_DEAD"/>
</dbReference>
<dbReference type="InterPro" id="IPR051055">
    <property type="entry name" value="PIF1_helicase"/>
</dbReference>
<dbReference type="FunFam" id="3.40.50.300:FF:001498">
    <property type="entry name" value="ATP-dependent DNA helicase"/>
    <property type="match status" value="1"/>
</dbReference>
<sequence>MTLEITPEFRNALDLLSAGSNLFLTGKAGTGKSTLIRHFIESSDGRVIVAAPTGIAALNVGGYTLHRLFGFRPGTTVEDIRSGRAKPGRMKSAISKLKTLIIDEVSMVRADIFDQVATSLEMYGPKPGEPFGGVQIVLVGDVFQLPPVVRDDEEEYFSNRYETPYFFSADHFTRDSFPIVHLTKIFRQVGDPQMVDLLNHIRDGRMNRATQDSLNAKLNPDFQPPRDELWVTLATTNNIVKSRNNRRLEELSTTLITCVGQVFGDQDGFELPTDESLNFKVGAQIMMLTNDSSGRWVNGTMGRIIDVQKKGISLLDNRDSVFFDDKIVISADEDGLSVIIECEDGNLIEVESHLWEITRPRVSNGVLSQDVVGSFEQLPFKLAWAITIHKSQGQTLEHAIIDLSGGTRATGQLYVALSRCTSLDGLVLTRRIYPKDVKIDHRVRQFLNSEHSATASNFRAVECLLVGHGDGYIRPIDIAVSGENGIEAQTLLNPTRDLGTSAQDYNLTASMLQIAPTLAEAWPAIEEAIGGFGLVSSQPDALKILDDELKRTGIVTGLNDIAAIRGKAIYRTAQECASATWTTFSQRKKQPSVEQYSPLDEQSVGYAMGRDMVIVPFGNPAEVATLLTNKLAKLRISAETRKTVADFESRYGVHVDLPEASDEPQMEDILQPGARVCFTGTAIVDGILYERPEMEDLALTAGLAVAPSVSKTRCDALVAADIATQSGKARKAAEFGKPIFSAEEFVHWADNVKGR</sequence>
<dbReference type="AlphaFoldDB" id="U1QPW0"/>
<dbReference type="RefSeq" id="WP_021618724.1">
    <property type="nucleotide sequence ID" value="NZ_KE952646.1"/>
</dbReference>